<proteinExistence type="predicted"/>
<dbReference type="EMBL" id="DRUZ01000067">
    <property type="protein sequence ID" value="HHS01939.1"/>
    <property type="molecule type" value="Genomic_DNA"/>
</dbReference>
<sequence>MGDFKNYRELYNFVTEQDPNVLGKLMIFEKLLLMRCGFEWLSDKTQDQIVEKLYDAYAQVASEVKFDDFLYAVYELVDEDLKRRPEKILKLPQKKILDKVYSVSCAA</sequence>
<organism evidence="1">
    <name type="scientific">Caldicellulosiruptor owensensis</name>
    <dbReference type="NCBI Taxonomy" id="55205"/>
    <lineage>
        <taxon>Bacteria</taxon>
        <taxon>Bacillati</taxon>
        <taxon>Bacillota</taxon>
        <taxon>Bacillota incertae sedis</taxon>
        <taxon>Caldicellulosiruptorales</taxon>
        <taxon>Caldicellulosiruptoraceae</taxon>
        <taxon>Caldicellulosiruptor</taxon>
    </lineage>
</organism>
<reference evidence="1" key="1">
    <citation type="journal article" date="2020" name="mSystems">
        <title>Genome- and Community-Level Interaction Insights into Carbon Utilization and Element Cycling Functions of Hydrothermarchaeota in Hydrothermal Sediment.</title>
        <authorList>
            <person name="Zhou Z."/>
            <person name="Liu Y."/>
            <person name="Xu W."/>
            <person name="Pan J."/>
            <person name="Luo Z.H."/>
            <person name="Li M."/>
        </authorList>
    </citation>
    <scope>NUCLEOTIDE SEQUENCE [LARGE SCALE GENOMIC DNA]</scope>
    <source>
        <strain evidence="1">SpSt-102</strain>
    </source>
</reference>
<comment type="caution">
    <text evidence="1">The sequence shown here is derived from an EMBL/GenBank/DDBJ whole genome shotgun (WGS) entry which is preliminary data.</text>
</comment>
<name>A0A7C5Z7F1_9FIRM</name>
<protein>
    <submittedName>
        <fullName evidence="1">Uncharacterized protein</fullName>
    </submittedName>
</protein>
<gene>
    <name evidence="1" type="ORF">ENL71_05355</name>
</gene>
<evidence type="ECO:0000313" key="1">
    <source>
        <dbReference type="EMBL" id="HHS01939.1"/>
    </source>
</evidence>
<dbReference type="AlphaFoldDB" id="A0A7C5Z7F1"/>
<accession>A0A7C5Z7F1</accession>